<dbReference type="Proteomes" id="UP001335737">
    <property type="component" value="Unassembled WGS sequence"/>
</dbReference>
<organism evidence="1 2">
    <name type="scientific">Virgibacillus tibetensis</name>
    <dbReference type="NCBI Taxonomy" id="3042313"/>
    <lineage>
        <taxon>Bacteria</taxon>
        <taxon>Bacillati</taxon>
        <taxon>Bacillota</taxon>
        <taxon>Bacilli</taxon>
        <taxon>Bacillales</taxon>
        <taxon>Bacillaceae</taxon>
        <taxon>Virgibacillus</taxon>
    </lineage>
</organism>
<reference evidence="1 2" key="1">
    <citation type="journal article" date="2024" name="Int. J. Syst. Evol. Microbiol.">
        <title>Virgibacillus tibetensis sp. nov., isolated from salt lake on the Tibetan Plateau of China.</title>
        <authorList>
            <person name="Phurbu D."/>
            <person name="Liu Z.-X."/>
            <person name="Wang R."/>
            <person name="Zheng Y.-Y."/>
            <person name="Liu H.-C."/>
            <person name="Zhou Y.-G."/>
            <person name="Yu Y.-J."/>
            <person name="Li A.-H."/>
        </authorList>
    </citation>
    <scope>NUCLEOTIDE SEQUENCE [LARGE SCALE GENOMIC DNA]</scope>
    <source>
        <strain evidence="1 2">C22-A2</strain>
    </source>
</reference>
<dbReference type="InterPro" id="IPR021338">
    <property type="entry name" value="DUF2953"/>
</dbReference>
<comment type="caution">
    <text evidence="1">The sequence shown here is derived from an EMBL/GenBank/DDBJ whole genome shotgun (WGS) entry which is preliminary data.</text>
</comment>
<proteinExistence type="predicted"/>
<evidence type="ECO:0000313" key="1">
    <source>
        <dbReference type="EMBL" id="MEC5421919.1"/>
    </source>
</evidence>
<name>A0ABU6K9K7_9BACI</name>
<protein>
    <submittedName>
        <fullName evidence="1">DUF2953 domain-containing protein</fullName>
    </submittedName>
</protein>
<accession>A0ABU6K9K7</accession>
<evidence type="ECO:0000313" key="2">
    <source>
        <dbReference type="Proteomes" id="UP001335737"/>
    </source>
</evidence>
<gene>
    <name evidence="1" type="ORF">QGM71_00235</name>
</gene>
<keyword evidence="2" id="KW-1185">Reference proteome</keyword>
<dbReference type="EMBL" id="JARZFX010000001">
    <property type="protein sequence ID" value="MEC5421919.1"/>
    <property type="molecule type" value="Genomic_DNA"/>
</dbReference>
<dbReference type="RefSeq" id="WP_327605496.1">
    <property type="nucleotide sequence ID" value="NZ_JARZFX010000001.1"/>
</dbReference>
<sequence length="191" mass="22020">MLWLFLVFLILLFIILFSRVYFTCNFTYTPNERFIGITATVLRIPIFTKRVPINENNTDVTELIGELNYDNLSARIHHSIHMMRKVNSYTNTILKKSQFHKLVWITRGGTGDASTTGIATGGTWTVKYMLIGILKERSNLVCKPVVEVIPHYQNRFFQSNFDCMISIKIGHAIHALIKVIRLYPIKNKAVI</sequence>
<dbReference type="Pfam" id="PF11167">
    <property type="entry name" value="DUF2953"/>
    <property type="match status" value="1"/>
</dbReference>